<protein>
    <submittedName>
        <fullName evidence="1">Uncharacterized protein</fullName>
    </submittedName>
</protein>
<sequence>MRKVQTIIRRCMLSIGGFDIPQDPFDSLDVDAPAFSLYLKPPAQSHPSGAGTLYIPRPSTEGTSYAHLVAVGCSFDVPPLSGTAGSSIPHMPISRASSSNLDEQADEPTIDVTPIQQIRFGHRIDKKATRFTASDWRWGLGYEYIRIKKKAIYGHREITRFTKEHAYLVQFHQNKYRNMTSKFISKLISHLVANDPEIPVSNIIQKVQVLLQMGCTYKSACCGKWQNIYCLVLILLQSVVIMVQDEMFIYRIYIQGKLIEKHVNPIFIQLGTRTFGEMLLTI</sequence>
<proteinExistence type="predicted"/>
<evidence type="ECO:0000313" key="2">
    <source>
        <dbReference type="Proteomes" id="UP001060085"/>
    </source>
</evidence>
<reference evidence="2" key="1">
    <citation type="journal article" date="2023" name="Nat. Plants">
        <title>Single-cell RNA sequencing provides a high-resolution roadmap for understanding the multicellular compartmentation of specialized metabolism.</title>
        <authorList>
            <person name="Sun S."/>
            <person name="Shen X."/>
            <person name="Li Y."/>
            <person name="Li Y."/>
            <person name="Wang S."/>
            <person name="Li R."/>
            <person name="Zhang H."/>
            <person name="Shen G."/>
            <person name="Guo B."/>
            <person name="Wei J."/>
            <person name="Xu J."/>
            <person name="St-Pierre B."/>
            <person name="Chen S."/>
            <person name="Sun C."/>
        </authorList>
    </citation>
    <scope>NUCLEOTIDE SEQUENCE [LARGE SCALE GENOMIC DNA]</scope>
</reference>
<dbReference type="Proteomes" id="UP001060085">
    <property type="component" value="Linkage Group LG02"/>
</dbReference>
<evidence type="ECO:0000313" key="1">
    <source>
        <dbReference type="EMBL" id="KAI5678522.1"/>
    </source>
</evidence>
<gene>
    <name evidence="1" type="ORF">M9H77_09472</name>
</gene>
<name>A0ACC0C114_CATRO</name>
<organism evidence="1 2">
    <name type="scientific">Catharanthus roseus</name>
    <name type="common">Madagascar periwinkle</name>
    <name type="synonym">Vinca rosea</name>
    <dbReference type="NCBI Taxonomy" id="4058"/>
    <lineage>
        <taxon>Eukaryota</taxon>
        <taxon>Viridiplantae</taxon>
        <taxon>Streptophyta</taxon>
        <taxon>Embryophyta</taxon>
        <taxon>Tracheophyta</taxon>
        <taxon>Spermatophyta</taxon>
        <taxon>Magnoliopsida</taxon>
        <taxon>eudicotyledons</taxon>
        <taxon>Gunneridae</taxon>
        <taxon>Pentapetalae</taxon>
        <taxon>asterids</taxon>
        <taxon>lamiids</taxon>
        <taxon>Gentianales</taxon>
        <taxon>Apocynaceae</taxon>
        <taxon>Rauvolfioideae</taxon>
        <taxon>Vinceae</taxon>
        <taxon>Catharanthinae</taxon>
        <taxon>Catharanthus</taxon>
    </lineage>
</organism>
<comment type="caution">
    <text evidence="1">The sequence shown here is derived from an EMBL/GenBank/DDBJ whole genome shotgun (WGS) entry which is preliminary data.</text>
</comment>
<dbReference type="EMBL" id="CM044702">
    <property type="protein sequence ID" value="KAI5678522.1"/>
    <property type="molecule type" value="Genomic_DNA"/>
</dbReference>
<keyword evidence="2" id="KW-1185">Reference proteome</keyword>
<accession>A0ACC0C114</accession>